<accession>A0A1J1JPJ5</accession>
<evidence type="ECO:0000313" key="1">
    <source>
        <dbReference type="EMBL" id="CUM62244.1"/>
    </source>
</evidence>
<organism evidence="1">
    <name type="scientific">Planktothrix agardhii</name>
    <name type="common">Oscillatoria agardhii</name>
    <dbReference type="NCBI Taxonomy" id="1160"/>
    <lineage>
        <taxon>Bacteria</taxon>
        <taxon>Bacillati</taxon>
        <taxon>Cyanobacteriota</taxon>
        <taxon>Cyanophyceae</taxon>
        <taxon>Oscillatoriophycideae</taxon>
        <taxon>Oscillatoriales</taxon>
        <taxon>Microcoleaceae</taxon>
        <taxon>Planktothrix</taxon>
    </lineage>
</organism>
<proteinExistence type="predicted"/>
<name>A0A1J1JPJ5_PLAAG</name>
<protein>
    <submittedName>
        <fullName evidence="1">Uncharacterized protein</fullName>
    </submittedName>
</protein>
<reference evidence="1" key="1">
    <citation type="submission" date="2015-09" db="EMBL/GenBank/DDBJ databases">
        <authorList>
            <person name="Jackson K.R."/>
            <person name="Lunt B.L."/>
            <person name="Fisher J.N.B."/>
            <person name="Gardner A.V."/>
            <person name="Bailey M.E."/>
            <person name="Deus L.M."/>
            <person name="Earl A.S."/>
            <person name="Gibby P.D."/>
            <person name="Hartmann K.A."/>
            <person name="Liu J.E."/>
            <person name="Manci A.M."/>
            <person name="Nielsen D.A."/>
            <person name="Solomon M.B."/>
            <person name="Breakwell D.P."/>
            <person name="Burnett S.H."/>
            <person name="Grose J.H."/>
        </authorList>
    </citation>
    <scope>NUCLEOTIDE SEQUENCE</scope>
    <source>
        <strain evidence="1">7805</strain>
    </source>
</reference>
<sequence>MTSDLPRLLFLMPPYSLGKLIDWKHHPDQVSSFCFTILPTR</sequence>
<dbReference type="AlphaFoldDB" id="A0A1J1JPJ5"/>
<dbReference type="EMBL" id="LO018304">
    <property type="protein sequence ID" value="CUM62244.1"/>
    <property type="molecule type" value="Genomic_DNA"/>
</dbReference>
<gene>
    <name evidence="1" type="ORF">PLAM_4279</name>
</gene>